<dbReference type="Proteomes" id="UP000481252">
    <property type="component" value="Unassembled WGS sequence"/>
</dbReference>
<dbReference type="RefSeq" id="WP_165114357.1">
    <property type="nucleotide sequence ID" value="NZ_JAAKZG010000001.1"/>
</dbReference>
<proteinExistence type="predicted"/>
<keyword evidence="2" id="KW-1185">Reference proteome</keyword>
<sequence length="142" mass="15080">MPIDGLYSLAAVGIAGMSAIVLKLDQGRIEGNDSAGARYIGTYEADGTGYRLTLEITSPPNSFGVFGSSASETFRTNSDSIIVPASLFLERVPYTLPSYGITVIATRIPDTYANLAGKDGIRTLIGMLERAEAAWKNAARPM</sequence>
<name>A0A7C9R5J4_9HYPH</name>
<accession>A0A7C9R5J4</accession>
<dbReference type="EMBL" id="JAAKZG010000001">
    <property type="protein sequence ID" value="NGN40138.1"/>
    <property type="molecule type" value="Genomic_DNA"/>
</dbReference>
<reference evidence="1 2" key="1">
    <citation type="submission" date="2020-02" db="EMBL/GenBank/DDBJ databases">
        <title>Genome sequence of the type strain CGMCC 1.15528 of Mesorhizobium zhangyense.</title>
        <authorList>
            <person name="Gao J."/>
            <person name="Sun J."/>
        </authorList>
    </citation>
    <scope>NUCLEOTIDE SEQUENCE [LARGE SCALE GENOMIC DNA]</scope>
    <source>
        <strain evidence="1 2">CGMCC 1.15528</strain>
    </source>
</reference>
<evidence type="ECO:0000313" key="2">
    <source>
        <dbReference type="Proteomes" id="UP000481252"/>
    </source>
</evidence>
<organism evidence="1 2">
    <name type="scientific">Mesorhizobium zhangyense</name>
    <dbReference type="NCBI Taxonomy" id="1776730"/>
    <lineage>
        <taxon>Bacteria</taxon>
        <taxon>Pseudomonadati</taxon>
        <taxon>Pseudomonadota</taxon>
        <taxon>Alphaproteobacteria</taxon>
        <taxon>Hyphomicrobiales</taxon>
        <taxon>Phyllobacteriaceae</taxon>
        <taxon>Mesorhizobium</taxon>
    </lineage>
</organism>
<protein>
    <submittedName>
        <fullName evidence="1">Uncharacterized protein</fullName>
    </submittedName>
</protein>
<dbReference type="AlphaFoldDB" id="A0A7C9R5J4"/>
<gene>
    <name evidence="1" type="ORF">G6N74_03590</name>
</gene>
<comment type="caution">
    <text evidence="1">The sequence shown here is derived from an EMBL/GenBank/DDBJ whole genome shotgun (WGS) entry which is preliminary data.</text>
</comment>
<evidence type="ECO:0000313" key="1">
    <source>
        <dbReference type="EMBL" id="NGN40138.1"/>
    </source>
</evidence>